<feature type="domain" description="Methyltransferase type 11" evidence="2">
    <location>
        <begin position="51"/>
        <end position="149"/>
    </location>
</feature>
<evidence type="ECO:0000313" key="3">
    <source>
        <dbReference type="EMBL" id="ERL07691.1"/>
    </source>
</evidence>
<evidence type="ECO:0000313" key="4">
    <source>
        <dbReference type="Proteomes" id="UP000016638"/>
    </source>
</evidence>
<dbReference type="PATRIC" id="fig|1125712.3.peg.1553"/>
<accession>U2V4V8</accession>
<dbReference type="SUPFAM" id="SSF53335">
    <property type="entry name" value="S-adenosyl-L-methionine-dependent methyltransferases"/>
    <property type="match status" value="1"/>
</dbReference>
<dbReference type="Proteomes" id="UP000016638">
    <property type="component" value="Unassembled WGS sequence"/>
</dbReference>
<keyword evidence="3" id="KW-0489">Methyltransferase</keyword>
<dbReference type="EMBL" id="AWEZ01000054">
    <property type="protein sequence ID" value="ERL07691.1"/>
    <property type="molecule type" value="Genomic_DNA"/>
</dbReference>
<dbReference type="CDD" id="cd02440">
    <property type="entry name" value="AdoMet_MTases"/>
    <property type="match status" value="1"/>
</dbReference>
<dbReference type="GO" id="GO:0003838">
    <property type="term" value="F:sterol 24-C-methyltransferase activity"/>
    <property type="evidence" value="ECO:0007669"/>
    <property type="project" value="TreeGrafter"/>
</dbReference>
<evidence type="ECO:0000259" key="2">
    <source>
        <dbReference type="Pfam" id="PF08241"/>
    </source>
</evidence>
<dbReference type="Gene3D" id="3.40.50.150">
    <property type="entry name" value="Vaccinia Virus protein VP39"/>
    <property type="match status" value="1"/>
</dbReference>
<sequence>MGLFTRFVNNTRKPEGILGSLMVGGMNSGHAALADWGMDKFPPMTPADIIDLGCGGGRNAATLMRRYPHARMCALDYAPLSVRKTTSYNRAQVDEGRCRVLQGDVSRLNLPDDSFNLATAFETIYFWPGLEECFANVHRILHPGGHFCIVNESDGTDAASLRFQRIIDGMRCYTTEQIGDALRGAGFTTITCHHHESRPWIVVVAQA</sequence>
<keyword evidence="4" id="KW-1185">Reference proteome</keyword>
<dbReference type="GO" id="GO:0016126">
    <property type="term" value="P:sterol biosynthetic process"/>
    <property type="evidence" value="ECO:0007669"/>
    <property type="project" value="TreeGrafter"/>
</dbReference>
<gene>
    <name evidence="3" type="ORF">HMPREF1316_2317</name>
</gene>
<organism evidence="3 4">
    <name type="scientific">Olsenella profusa F0195</name>
    <dbReference type="NCBI Taxonomy" id="1125712"/>
    <lineage>
        <taxon>Bacteria</taxon>
        <taxon>Bacillati</taxon>
        <taxon>Actinomycetota</taxon>
        <taxon>Coriobacteriia</taxon>
        <taxon>Coriobacteriales</taxon>
        <taxon>Atopobiaceae</taxon>
        <taxon>Olsenella</taxon>
    </lineage>
</organism>
<dbReference type="OrthoDB" id="9769602at2"/>
<dbReference type="PANTHER" id="PTHR44068">
    <property type="entry name" value="ZGC:194242"/>
    <property type="match status" value="1"/>
</dbReference>
<dbReference type="PANTHER" id="PTHR44068:SF1">
    <property type="entry name" value="HYPOTHETICAL LOC100005854"/>
    <property type="match status" value="1"/>
</dbReference>
<reference evidence="3 4" key="1">
    <citation type="submission" date="2013-08" db="EMBL/GenBank/DDBJ databases">
        <authorList>
            <person name="Durkin A.S."/>
            <person name="Haft D.R."/>
            <person name="McCorrison J."/>
            <person name="Torralba M."/>
            <person name="Gillis M."/>
            <person name="Haft D.H."/>
            <person name="Methe B."/>
            <person name="Sutton G."/>
            <person name="Nelson K.E."/>
        </authorList>
    </citation>
    <scope>NUCLEOTIDE SEQUENCE [LARGE SCALE GENOMIC DNA]</scope>
    <source>
        <strain evidence="3 4">F0195</strain>
    </source>
</reference>
<dbReference type="InterPro" id="IPR050447">
    <property type="entry name" value="Erg6_SMT_methyltransf"/>
</dbReference>
<comment type="caution">
    <text evidence="3">The sequence shown here is derived from an EMBL/GenBank/DDBJ whole genome shotgun (WGS) entry which is preliminary data.</text>
</comment>
<evidence type="ECO:0000256" key="1">
    <source>
        <dbReference type="ARBA" id="ARBA00022679"/>
    </source>
</evidence>
<proteinExistence type="predicted"/>
<dbReference type="AlphaFoldDB" id="U2V4V8"/>
<dbReference type="InterPro" id="IPR013216">
    <property type="entry name" value="Methyltransf_11"/>
</dbReference>
<dbReference type="eggNOG" id="COG2226">
    <property type="taxonomic scope" value="Bacteria"/>
</dbReference>
<protein>
    <submittedName>
        <fullName evidence="3">Methyltransferase domain protein</fullName>
    </submittedName>
</protein>
<dbReference type="STRING" id="1125712.HMPREF1316_2317"/>
<dbReference type="GO" id="GO:0032259">
    <property type="term" value="P:methylation"/>
    <property type="evidence" value="ECO:0007669"/>
    <property type="project" value="UniProtKB-KW"/>
</dbReference>
<dbReference type="InterPro" id="IPR029063">
    <property type="entry name" value="SAM-dependent_MTases_sf"/>
</dbReference>
<dbReference type="RefSeq" id="WP_021726436.1">
    <property type="nucleotide sequence ID" value="NZ_AWEZ01000054.1"/>
</dbReference>
<name>U2V4V8_9ACTN</name>
<keyword evidence="1 3" id="KW-0808">Transferase</keyword>
<dbReference type="Pfam" id="PF08241">
    <property type="entry name" value="Methyltransf_11"/>
    <property type="match status" value="1"/>
</dbReference>